<dbReference type="Gene3D" id="1.10.10.60">
    <property type="entry name" value="Homeodomain-like"/>
    <property type="match status" value="1"/>
</dbReference>
<evidence type="ECO:0000256" key="2">
    <source>
        <dbReference type="ARBA" id="ARBA00022473"/>
    </source>
</evidence>
<evidence type="ECO:0000256" key="4">
    <source>
        <dbReference type="PROSITE-ProRule" id="PRU00108"/>
    </source>
</evidence>
<evidence type="ECO:0000313" key="7">
    <source>
        <dbReference type="EMBL" id="CAD7641042.1"/>
    </source>
</evidence>
<keyword evidence="2" id="KW-0217">Developmental protein</keyword>
<dbReference type="InterPro" id="IPR050674">
    <property type="entry name" value="Msh_Homeobox_Regulators"/>
</dbReference>
<sequence>EPGEPPRIAVKCALRKHKSNRKPRTPFTTQQLLALERKFRTKQYLSIAERAEFSSSLNLTETQRLKEAELEKLRLAARPFPAAAFGFGLHGGGPFGFNGNMGSGGPPPAHLSSGAAGFMLAAAQRGPLFNHIANIATPYPIYSSGPITSSAGPLLTNSAPNMSTSCP</sequence>
<feature type="DNA-binding region" description="Homeobox" evidence="4">
    <location>
        <begin position="20"/>
        <end position="64"/>
    </location>
</feature>
<evidence type="ECO:0000256" key="1">
    <source>
        <dbReference type="ARBA" id="ARBA00004123"/>
    </source>
</evidence>
<keyword evidence="4 5" id="KW-0539">Nucleus</keyword>
<dbReference type="PANTHER" id="PTHR24338:SF0">
    <property type="entry name" value="MUSCLE SEGMENTATION HOMEOBOX"/>
    <property type="match status" value="1"/>
</dbReference>
<dbReference type="EMBL" id="OC879180">
    <property type="protein sequence ID" value="CAD7641042.1"/>
    <property type="molecule type" value="Genomic_DNA"/>
</dbReference>
<dbReference type="GO" id="GO:0000977">
    <property type="term" value="F:RNA polymerase II transcription regulatory region sequence-specific DNA binding"/>
    <property type="evidence" value="ECO:0007669"/>
    <property type="project" value="TreeGrafter"/>
</dbReference>
<comment type="subcellular location">
    <subcellularLocation>
        <location evidence="1 4 5">Nucleus</location>
    </subcellularLocation>
</comment>
<dbReference type="InterPro" id="IPR001356">
    <property type="entry name" value="HD"/>
</dbReference>
<dbReference type="GO" id="GO:0000981">
    <property type="term" value="F:DNA-binding transcription factor activity, RNA polymerase II-specific"/>
    <property type="evidence" value="ECO:0007669"/>
    <property type="project" value="TreeGrafter"/>
</dbReference>
<dbReference type="Proteomes" id="UP000759131">
    <property type="component" value="Unassembled WGS sequence"/>
</dbReference>
<dbReference type="GO" id="GO:0005634">
    <property type="term" value="C:nucleus"/>
    <property type="evidence" value="ECO:0007669"/>
    <property type="project" value="UniProtKB-SubCell"/>
</dbReference>
<dbReference type="GO" id="GO:0048598">
    <property type="term" value="P:embryonic morphogenesis"/>
    <property type="evidence" value="ECO:0007669"/>
    <property type="project" value="TreeGrafter"/>
</dbReference>
<protein>
    <recommendedName>
        <fullName evidence="6">Homeobox domain-containing protein</fullName>
    </recommendedName>
</protein>
<proteinExistence type="inferred from homology"/>
<evidence type="ECO:0000256" key="5">
    <source>
        <dbReference type="RuleBase" id="RU000682"/>
    </source>
</evidence>
<dbReference type="AlphaFoldDB" id="A0A7R9LIH6"/>
<keyword evidence="4 5" id="KW-0371">Homeobox</keyword>
<dbReference type="InterPro" id="IPR009057">
    <property type="entry name" value="Homeodomain-like_sf"/>
</dbReference>
<dbReference type="EMBL" id="CAJPIZ010024605">
    <property type="protein sequence ID" value="CAG2118530.1"/>
    <property type="molecule type" value="Genomic_DNA"/>
</dbReference>
<evidence type="ECO:0000259" key="6">
    <source>
        <dbReference type="PROSITE" id="PS50071"/>
    </source>
</evidence>
<evidence type="ECO:0000256" key="3">
    <source>
        <dbReference type="ARBA" id="ARBA00038425"/>
    </source>
</evidence>
<keyword evidence="8" id="KW-1185">Reference proteome</keyword>
<dbReference type="CDD" id="cd00086">
    <property type="entry name" value="homeodomain"/>
    <property type="match status" value="1"/>
</dbReference>
<reference evidence="7" key="1">
    <citation type="submission" date="2020-11" db="EMBL/GenBank/DDBJ databases">
        <authorList>
            <person name="Tran Van P."/>
        </authorList>
    </citation>
    <scope>NUCLEOTIDE SEQUENCE</scope>
</reference>
<keyword evidence="4 5" id="KW-0238">DNA-binding</keyword>
<name>A0A7R9LIH6_9ACAR</name>
<accession>A0A7R9LIH6</accession>
<evidence type="ECO:0000313" key="8">
    <source>
        <dbReference type="Proteomes" id="UP000759131"/>
    </source>
</evidence>
<feature type="non-terminal residue" evidence="7">
    <location>
        <position position="1"/>
    </location>
</feature>
<dbReference type="PANTHER" id="PTHR24338">
    <property type="entry name" value="HOMEOBOX PROTEIN MSX"/>
    <property type="match status" value="1"/>
</dbReference>
<dbReference type="SMART" id="SM00389">
    <property type="entry name" value="HOX"/>
    <property type="match status" value="1"/>
</dbReference>
<gene>
    <name evidence="7" type="ORF">OSB1V03_LOCUS18481</name>
</gene>
<dbReference type="OrthoDB" id="6159439at2759"/>
<comment type="similarity">
    <text evidence="3">Belongs to the Msh homeobox family.</text>
</comment>
<dbReference type="SUPFAM" id="SSF46689">
    <property type="entry name" value="Homeodomain-like"/>
    <property type="match status" value="1"/>
</dbReference>
<feature type="domain" description="Homeobox" evidence="6">
    <location>
        <begin position="18"/>
        <end position="63"/>
    </location>
</feature>
<dbReference type="Pfam" id="PF00046">
    <property type="entry name" value="Homeodomain"/>
    <property type="match status" value="1"/>
</dbReference>
<organism evidence="7">
    <name type="scientific">Medioppia subpectinata</name>
    <dbReference type="NCBI Taxonomy" id="1979941"/>
    <lineage>
        <taxon>Eukaryota</taxon>
        <taxon>Metazoa</taxon>
        <taxon>Ecdysozoa</taxon>
        <taxon>Arthropoda</taxon>
        <taxon>Chelicerata</taxon>
        <taxon>Arachnida</taxon>
        <taxon>Acari</taxon>
        <taxon>Acariformes</taxon>
        <taxon>Sarcoptiformes</taxon>
        <taxon>Oribatida</taxon>
        <taxon>Brachypylina</taxon>
        <taxon>Oppioidea</taxon>
        <taxon>Oppiidae</taxon>
        <taxon>Medioppia</taxon>
    </lineage>
</organism>
<dbReference type="PROSITE" id="PS50071">
    <property type="entry name" value="HOMEOBOX_2"/>
    <property type="match status" value="1"/>
</dbReference>